<reference evidence="1" key="2">
    <citation type="submission" date="2020-09" db="EMBL/GenBank/DDBJ databases">
        <authorList>
            <person name="Sun Q."/>
            <person name="Zhou Y."/>
        </authorList>
    </citation>
    <scope>NUCLEOTIDE SEQUENCE</scope>
    <source>
        <strain evidence="1">CGMCC 1.10998</strain>
    </source>
</reference>
<gene>
    <name evidence="1" type="ORF">GCM10011396_38220</name>
</gene>
<sequence>MLQVPAAVNETVDPDTVHTPDVFDEKLTANPEEAVAATVNELGKIRSLSDPKLIVCDASAPVTTNDRVTGDGAKKLRSPSEVAVIEQVPGPTSVTIASDKPLASGSYSWFESVQTDEGLLEKKT</sequence>
<reference evidence="1" key="1">
    <citation type="journal article" date="2014" name="Int. J. Syst. Evol. Microbiol.">
        <title>Complete genome sequence of Corynebacterium casei LMG S-19264T (=DSM 44701T), isolated from a smear-ripened cheese.</title>
        <authorList>
            <consortium name="US DOE Joint Genome Institute (JGI-PGF)"/>
            <person name="Walter F."/>
            <person name="Albersmeier A."/>
            <person name="Kalinowski J."/>
            <person name="Ruckert C."/>
        </authorList>
    </citation>
    <scope>NUCLEOTIDE SEQUENCE</scope>
    <source>
        <strain evidence="1">CGMCC 1.10998</strain>
    </source>
</reference>
<dbReference type="Proteomes" id="UP000637423">
    <property type="component" value="Unassembled WGS sequence"/>
</dbReference>
<dbReference type="EMBL" id="BMED01000004">
    <property type="protein sequence ID" value="GGC87333.1"/>
    <property type="molecule type" value="Genomic_DNA"/>
</dbReference>
<evidence type="ECO:0000313" key="1">
    <source>
        <dbReference type="EMBL" id="GGC87333.1"/>
    </source>
</evidence>
<name>A0A916XNG7_9BURK</name>
<comment type="caution">
    <text evidence="1">The sequence shown here is derived from an EMBL/GenBank/DDBJ whole genome shotgun (WGS) entry which is preliminary data.</text>
</comment>
<dbReference type="AlphaFoldDB" id="A0A916XNG7"/>
<proteinExistence type="predicted"/>
<organism evidence="1 2">
    <name type="scientific">Undibacterium terreum</name>
    <dbReference type="NCBI Taxonomy" id="1224302"/>
    <lineage>
        <taxon>Bacteria</taxon>
        <taxon>Pseudomonadati</taxon>
        <taxon>Pseudomonadota</taxon>
        <taxon>Betaproteobacteria</taxon>
        <taxon>Burkholderiales</taxon>
        <taxon>Oxalobacteraceae</taxon>
        <taxon>Undibacterium</taxon>
    </lineage>
</organism>
<evidence type="ECO:0000313" key="2">
    <source>
        <dbReference type="Proteomes" id="UP000637423"/>
    </source>
</evidence>
<accession>A0A916XNG7</accession>
<keyword evidence="2" id="KW-1185">Reference proteome</keyword>
<protein>
    <submittedName>
        <fullName evidence="1">Uncharacterized protein</fullName>
    </submittedName>
</protein>